<dbReference type="GO" id="GO:0140114">
    <property type="term" value="P:cellular detoxification of fluoride"/>
    <property type="evidence" value="ECO:0007669"/>
    <property type="project" value="UniProtKB-UniRule"/>
</dbReference>
<gene>
    <name evidence="12" type="primary">fluC</name>
    <name evidence="12" type="synonym">crcB</name>
    <name evidence="13" type="ORF">RUM4293_03538</name>
</gene>
<evidence type="ECO:0000256" key="8">
    <source>
        <dbReference type="ARBA" id="ARBA00023136"/>
    </source>
</evidence>
<dbReference type="GO" id="GO:0046872">
    <property type="term" value="F:metal ion binding"/>
    <property type="evidence" value="ECO:0007669"/>
    <property type="project" value="UniProtKB-KW"/>
</dbReference>
<feature type="transmembrane region" description="Helical" evidence="12">
    <location>
        <begin position="98"/>
        <end position="119"/>
    </location>
</feature>
<dbReference type="InterPro" id="IPR003691">
    <property type="entry name" value="FluC"/>
</dbReference>
<dbReference type="PANTHER" id="PTHR28259">
    <property type="entry name" value="FLUORIDE EXPORT PROTEIN 1-RELATED"/>
    <property type="match status" value="1"/>
</dbReference>
<feature type="binding site" evidence="12">
    <location>
        <position position="76"/>
    </location>
    <ligand>
        <name>Na(+)</name>
        <dbReference type="ChEBI" id="CHEBI:29101"/>
        <note>structural</note>
    </ligand>
</feature>
<dbReference type="PANTHER" id="PTHR28259:SF1">
    <property type="entry name" value="FLUORIDE EXPORT PROTEIN 1-RELATED"/>
    <property type="match status" value="1"/>
</dbReference>
<comment type="similarity">
    <text evidence="10 12">Belongs to the fluoride channel Fluc/FEX (TC 1.A.43) family.</text>
</comment>
<protein>
    <recommendedName>
        <fullName evidence="12">Fluoride-specific ion channel FluC</fullName>
    </recommendedName>
</protein>
<dbReference type="Pfam" id="PF02537">
    <property type="entry name" value="CRCB"/>
    <property type="match status" value="1"/>
</dbReference>
<keyword evidence="5 12" id="KW-1133">Transmembrane helix</keyword>
<name>A0A0P1E712_9RHOB</name>
<keyword evidence="6 12" id="KW-0915">Sodium</keyword>
<keyword evidence="4 12" id="KW-0812">Transmembrane</keyword>
<comment type="activity regulation">
    <text evidence="12">Na(+) is not transported, but it plays an essential structural role and its presence is essential for fluoride channel function.</text>
</comment>
<dbReference type="GO" id="GO:0062054">
    <property type="term" value="F:fluoride channel activity"/>
    <property type="evidence" value="ECO:0007669"/>
    <property type="project" value="UniProtKB-UniRule"/>
</dbReference>
<dbReference type="RefSeq" id="WP_058274604.1">
    <property type="nucleotide sequence ID" value="NZ_CYPS01000055.1"/>
</dbReference>
<organism evidence="13 14">
    <name type="scientific">Ruegeria atlantica</name>
    <dbReference type="NCBI Taxonomy" id="81569"/>
    <lineage>
        <taxon>Bacteria</taxon>
        <taxon>Pseudomonadati</taxon>
        <taxon>Pseudomonadota</taxon>
        <taxon>Alphaproteobacteria</taxon>
        <taxon>Rhodobacterales</taxon>
        <taxon>Roseobacteraceae</taxon>
        <taxon>Ruegeria</taxon>
    </lineage>
</organism>
<keyword evidence="12" id="KW-0479">Metal-binding</keyword>
<keyword evidence="12" id="KW-0813">Transport</keyword>
<evidence type="ECO:0000256" key="11">
    <source>
        <dbReference type="ARBA" id="ARBA00035585"/>
    </source>
</evidence>
<keyword evidence="3" id="KW-0997">Cell inner membrane</keyword>
<evidence type="ECO:0000256" key="5">
    <source>
        <dbReference type="ARBA" id="ARBA00022989"/>
    </source>
</evidence>
<dbReference type="AlphaFoldDB" id="A0A0P1E712"/>
<keyword evidence="7 12" id="KW-0406">Ion transport</keyword>
<comment type="function">
    <text evidence="12">Fluoride-specific ion channel. Important for reducing fluoride concentration in the cell, thus reducing its toxicity.</text>
</comment>
<reference evidence="14" key="1">
    <citation type="submission" date="2015-09" db="EMBL/GenBank/DDBJ databases">
        <authorList>
            <person name="Rodrigo-Torres L."/>
            <person name="Arahal D.R."/>
        </authorList>
    </citation>
    <scope>NUCLEOTIDE SEQUENCE [LARGE SCALE GENOMIC DNA]</scope>
    <source>
        <strain evidence="14">CECT 4293</strain>
    </source>
</reference>
<evidence type="ECO:0000256" key="9">
    <source>
        <dbReference type="ARBA" id="ARBA00023303"/>
    </source>
</evidence>
<feature type="binding site" evidence="12">
    <location>
        <position position="73"/>
    </location>
    <ligand>
        <name>Na(+)</name>
        <dbReference type="ChEBI" id="CHEBI:29101"/>
        <note>structural</note>
    </ligand>
</feature>
<dbReference type="HAMAP" id="MF_00454">
    <property type="entry name" value="FluC"/>
    <property type="match status" value="1"/>
</dbReference>
<evidence type="ECO:0000256" key="10">
    <source>
        <dbReference type="ARBA" id="ARBA00035120"/>
    </source>
</evidence>
<evidence type="ECO:0000256" key="4">
    <source>
        <dbReference type="ARBA" id="ARBA00022692"/>
    </source>
</evidence>
<evidence type="ECO:0000256" key="3">
    <source>
        <dbReference type="ARBA" id="ARBA00022519"/>
    </source>
</evidence>
<keyword evidence="14" id="KW-1185">Reference proteome</keyword>
<dbReference type="GO" id="GO:0005886">
    <property type="term" value="C:plasma membrane"/>
    <property type="evidence" value="ECO:0007669"/>
    <property type="project" value="UniProtKB-SubCell"/>
</dbReference>
<evidence type="ECO:0000256" key="6">
    <source>
        <dbReference type="ARBA" id="ARBA00023053"/>
    </source>
</evidence>
<accession>A0A0P1E712</accession>
<dbReference type="Proteomes" id="UP000050786">
    <property type="component" value="Unassembled WGS sequence"/>
</dbReference>
<proteinExistence type="inferred from homology"/>
<sequence length="120" mass="13095">MSELFLHAMFGLGGGLGAVLRHWIALRIVHDLPFSTLIVNVLGSLLLGLWIGYLGGSIEMGEEQKRLVFGFCGGFTTFSSFAYQSLELRRERTVALAAGNILLSLGLCWAALAFGLFLMR</sequence>
<keyword evidence="2 12" id="KW-1003">Cell membrane</keyword>
<comment type="subcellular location">
    <subcellularLocation>
        <location evidence="1 12">Cell membrane</location>
        <topology evidence="1 12">Multi-pass membrane protein</topology>
    </subcellularLocation>
</comment>
<evidence type="ECO:0000256" key="7">
    <source>
        <dbReference type="ARBA" id="ARBA00023065"/>
    </source>
</evidence>
<evidence type="ECO:0000313" key="14">
    <source>
        <dbReference type="Proteomes" id="UP000050786"/>
    </source>
</evidence>
<dbReference type="EMBL" id="CYPS01000055">
    <property type="protein sequence ID" value="CUH44632.1"/>
    <property type="molecule type" value="Genomic_DNA"/>
</dbReference>
<comment type="catalytic activity">
    <reaction evidence="11">
        <text>fluoride(in) = fluoride(out)</text>
        <dbReference type="Rhea" id="RHEA:76159"/>
        <dbReference type="ChEBI" id="CHEBI:17051"/>
    </reaction>
    <physiologicalReaction direction="left-to-right" evidence="11">
        <dbReference type="Rhea" id="RHEA:76160"/>
    </physiologicalReaction>
</comment>
<feature type="transmembrane region" description="Helical" evidence="12">
    <location>
        <begin position="67"/>
        <end position="86"/>
    </location>
</feature>
<keyword evidence="9 12" id="KW-0407">Ion channel</keyword>
<keyword evidence="8 12" id="KW-0472">Membrane</keyword>
<feature type="transmembrane region" description="Helical" evidence="12">
    <location>
        <begin position="33"/>
        <end position="55"/>
    </location>
</feature>
<evidence type="ECO:0000256" key="2">
    <source>
        <dbReference type="ARBA" id="ARBA00022475"/>
    </source>
</evidence>
<evidence type="ECO:0000256" key="1">
    <source>
        <dbReference type="ARBA" id="ARBA00004651"/>
    </source>
</evidence>
<evidence type="ECO:0000256" key="12">
    <source>
        <dbReference type="HAMAP-Rule" id="MF_00454"/>
    </source>
</evidence>
<evidence type="ECO:0000313" key="13">
    <source>
        <dbReference type="EMBL" id="CUH44632.1"/>
    </source>
</evidence>